<evidence type="ECO:0000256" key="3">
    <source>
        <dbReference type="ARBA" id="ARBA00004838"/>
    </source>
</evidence>
<dbReference type="PRINTS" id="PR00477">
    <property type="entry name" value="PHGLYCKINASE"/>
</dbReference>
<dbReference type="PANTHER" id="PTHR11406:SF23">
    <property type="entry name" value="PHOSPHOGLYCERATE KINASE 1, CHLOROPLASTIC-RELATED"/>
    <property type="match status" value="1"/>
</dbReference>
<dbReference type="PIRSF" id="PIRSF000724">
    <property type="entry name" value="Pgk"/>
    <property type="match status" value="1"/>
</dbReference>
<dbReference type="InterPro" id="IPR015824">
    <property type="entry name" value="Phosphoglycerate_kinase_N"/>
</dbReference>
<evidence type="ECO:0000256" key="2">
    <source>
        <dbReference type="ARBA" id="ARBA00004496"/>
    </source>
</evidence>
<dbReference type="Proteomes" id="UP000000663">
    <property type="component" value="Chromosome"/>
</dbReference>
<keyword evidence="8 13" id="KW-0808">Transferase</keyword>
<evidence type="ECO:0000256" key="12">
    <source>
        <dbReference type="ARBA" id="ARBA00023152"/>
    </source>
</evidence>
<dbReference type="EMBL" id="AM114193">
    <property type="protein sequence ID" value="CAJ36982.1"/>
    <property type="molecule type" value="Genomic_DNA"/>
</dbReference>
<dbReference type="GO" id="GO:0043531">
    <property type="term" value="F:ADP binding"/>
    <property type="evidence" value="ECO:0007669"/>
    <property type="project" value="TreeGrafter"/>
</dbReference>
<feature type="binding site" evidence="13">
    <location>
        <position position="117"/>
    </location>
    <ligand>
        <name>substrate</name>
    </ligand>
</feature>
<dbReference type="SUPFAM" id="SSF53748">
    <property type="entry name" value="Phosphoglycerate kinase"/>
    <property type="match status" value="1"/>
</dbReference>
<evidence type="ECO:0000256" key="13">
    <source>
        <dbReference type="HAMAP-Rule" id="MF_00145"/>
    </source>
</evidence>
<dbReference type="KEGG" id="rci:RCIX1778"/>
<evidence type="ECO:0000256" key="11">
    <source>
        <dbReference type="ARBA" id="ARBA00022840"/>
    </source>
</evidence>
<keyword evidence="10 13" id="KW-0418">Kinase</keyword>
<evidence type="ECO:0000256" key="8">
    <source>
        <dbReference type="ARBA" id="ARBA00022679"/>
    </source>
</evidence>
<dbReference type="STRING" id="351160.RCIX1778"/>
<dbReference type="GO" id="GO:0006096">
    <property type="term" value="P:glycolytic process"/>
    <property type="evidence" value="ECO:0007669"/>
    <property type="project" value="UniProtKB-UniRule"/>
</dbReference>
<comment type="caution">
    <text evidence="13">Lacks conserved residue(s) required for the propagation of feature annotation.</text>
</comment>
<dbReference type="InterPro" id="IPR036043">
    <property type="entry name" value="Phosphoglycerate_kinase_sf"/>
</dbReference>
<dbReference type="GeneID" id="5143880"/>
<keyword evidence="11 13" id="KW-0067">ATP-binding</keyword>
<dbReference type="PANTHER" id="PTHR11406">
    <property type="entry name" value="PHOSPHOGLYCERATE KINASE"/>
    <property type="match status" value="1"/>
</dbReference>
<evidence type="ECO:0000313" key="17">
    <source>
        <dbReference type="Proteomes" id="UP000000663"/>
    </source>
</evidence>
<dbReference type="FunFam" id="3.40.50.1260:FF:000012">
    <property type="entry name" value="Phosphoglycerate kinase"/>
    <property type="match status" value="1"/>
</dbReference>
<evidence type="ECO:0000256" key="1">
    <source>
        <dbReference type="ARBA" id="ARBA00000642"/>
    </source>
</evidence>
<dbReference type="InterPro" id="IPR001576">
    <property type="entry name" value="Phosphoglycerate_kinase"/>
</dbReference>
<dbReference type="GO" id="GO:0004618">
    <property type="term" value="F:phosphoglycerate kinase activity"/>
    <property type="evidence" value="ECO:0007669"/>
    <property type="project" value="UniProtKB-UniRule"/>
</dbReference>
<sequence>MERDYNTMDDFSFKGKTVLLRVEFNSPMSPDGKILDDKRIRESVPTIRELDEAKVVLLAHQSRPGKKDFTTMEDHARRLQKYLEQNVRYVDDIFGSHARSEIVEAEPGDVLLLENVRFYAEEQLEQAPEAHAKTHLVKKLAPLAQAFLNDAFGASHRSQCSLVGFTPVLPSGAGRLMEKEIDSLNKALTGGGETTYVLGGAKVDDSISVTRNVLEKNIATKVLVTGVVANIFLAAAGINIGKPNLAFIEKNEYLGEIDRAREILKAFDGKIVLPTDVAINKDGKRVEMSVKSLPTDYVVSDIGRETIALFNDIVRKSDKVVLNGPAGIFENPDFSAGTNEMLMAATKAKFSVVGGGHSSAAVETLGIEGKISHVSTGGGAAIDFLSGKRMPAIEALKAAKAMRK</sequence>
<keyword evidence="7 13" id="KW-0963">Cytoplasm</keyword>
<name>Q0W3R1_METAR</name>
<feature type="binding site" evidence="13">
    <location>
        <begin position="355"/>
        <end position="358"/>
    </location>
    <ligand>
        <name>ATP</name>
        <dbReference type="ChEBI" id="CHEBI:30616"/>
    </ligand>
</feature>
<dbReference type="Gene3D" id="3.40.50.1260">
    <property type="entry name" value="Phosphoglycerate kinase, N-terminal domain"/>
    <property type="match status" value="2"/>
</dbReference>
<dbReference type="GO" id="GO:0005829">
    <property type="term" value="C:cytosol"/>
    <property type="evidence" value="ECO:0007669"/>
    <property type="project" value="TreeGrafter"/>
</dbReference>
<evidence type="ECO:0000256" key="10">
    <source>
        <dbReference type="ARBA" id="ARBA00022777"/>
    </source>
</evidence>
<organism evidence="16 17">
    <name type="scientific">Methanocella arvoryzae (strain DSM 22066 / NBRC 105507 / MRE50)</name>
    <dbReference type="NCBI Taxonomy" id="351160"/>
    <lineage>
        <taxon>Archaea</taxon>
        <taxon>Methanobacteriati</taxon>
        <taxon>Methanobacteriota</taxon>
        <taxon>Stenosarchaea group</taxon>
        <taxon>Methanomicrobia</taxon>
        <taxon>Methanocellales</taxon>
        <taxon>Methanocellaceae</taxon>
        <taxon>Methanocella</taxon>
    </lineage>
</organism>
<dbReference type="eggNOG" id="arCOG00496">
    <property type="taxonomic scope" value="Archaea"/>
</dbReference>
<dbReference type="Pfam" id="PF00162">
    <property type="entry name" value="PGK"/>
    <property type="match status" value="1"/>
</dbReference>
<protein>
    <recommendedName>
        <fullName evidence="6 13">Phosphoglycerate kinase</fullName>
        <ecNumber evidence="5 13">2.7.2.3</ecNumber>
    </recommendedName>
</protein>
<comment type="subunit">
    <text evidence="13">Monomer.</text>
</comment>
<comment type="subcellular location">
    <subcellularLocation>
        <location evidence="2 13">Cytoplasm</location>
    </subcellularLocation>
</comment>
<evidence type="ECO:0000256" key="7">
    <source>
        <dbReference type="ARBA" id="ARBA00022490"/>
    </source>
</evidence>
<feature type="binding site" evidence="13">
    <location>
        <begin position="60"/>
        <end position="63"/>
    </location>
    <ligand>
        <name>substrate</name>
    </ligand>
</feature>
<evidence type="ECO:0000256" key="15">
    <source>
        <dbReference type="RuleBase" id="RU000532"/>
    </source>
</evidence>
<gene>
    <name evidence="16" type="primary">pgk-1</name>
    <name evidence="13" type="synonym">pgk</name>
    <name evidence="16" type="ORF">RCIX1778</name>
</gene>
<dbReference type="HAMAP" id="MF_00145">
    <property type="entry name" value="Phosphoglyc_kinase"/>
    <property type="match status" value="1"/>
</dbReference>
<dbReference type="OrthoDB" id="6575at2157"/>
<comment type="pathway">
    <text evidence="3 13">Carbohydrate degradation; glycolysis; pyruvate from D-glyceraldehyde 3-phosphate: step 2/5.</text>
</comment>
<dbReference type="EC" id="2.7.2.3" evidence="5 13"/>
<dbReference type="PATRIC" id="fig|351160.9.peg.1294"/>
<keyword evidence="12 13" id="KW-0324">Glycolysis</keyword>
<feature type="binding site" evidence="13 14">
    <location>
        <position position="330"/>
    </location>
    <ligand>
        <name>ATP</name>
        <dbReference type="ChEBI" id="CHEBI:30616"/>
    </ligand>
</feature>
<evidence type="ECO:0000256" key="6">
    <source>
        <dbReference type="ARBA" id="ARBA00016471"/>
    </source>
</evidence>
<evidence type="ECO:0000256" key="5">
    <source>
        <dbReference type="ARBA" id="ARBA00013061"/>
    </source>
</evidence>
<evidence type="ECO:0000256" key="4">
    <source>
        <dbReference type="ARBA" id="ARBA00008982"/>
    </source>
</evidence>
<dbReference type="AlphaFoldDB" id="Q0W3R1"/>
<proteinExistence type="inferred from homology"/>
<evidence type="ECO:0000313" key="16">
    <source>
        <dbReference type="EMBL" id="CAJ36982.1"/>
    </source>
</evidence>
<feature type="binding site" evidence="13">
    <location>
        <position position="157"/>
    </location>
    <ligand>
        <name>substrate</name>
    </ligand>
</feature>
<dbReference type="UniPathway" id="UPA00109">
    <property type="reaction ID" value="UER00185"/>
</dbReference>
<feature type="binding site" evidence="13">
    <location>
        <position position="39"/>
    </location>
    <ligand>
        <name>substrate</name>
    </ligand>
</feature>
<keyword evidence="9 13" id="KW-0547">Nucleotide-binding</keyword>
<keyword evidence="17" id="KW-1185">Reference proteome</keyword>
<evidence type="ECO:0000256" key="14">
    <source>
        <dbReference type="PIRSR" id="PIRSR000724-2"/>
    </source>
</evidence>
<accession>Q0W3R1</accession>
<dbReference type="GO" id="GO:0005524">
    <property type="term" value="F:ATP binding"/>
    <property type="evidence" value="ECO:0007669"/>
    <property type="project" value="UniProtKB-KW"/>
</dbReference>
<comment type="similarity">
    <text evidence="4 13 15">Belongs to the phosphoglycerate kinase family.</text>
</comment>
<dbReference type="GO" id="GO:0006094">
    <property type="term" value="P:gluconeogenesis"/>
    <property type="evidence" value="ECO:0007669"/>
    <property type="project" value="TreeGrafter"/>
</dbReference>
<dbReference type="RefSeq" id="WP_012035585.1">
    <property type="nucleotide sequence ID" value="NC_009464.1"/>
</dbReference>
<comment type="catalytic activity">
    <reaction evidence="1 13 15">
        <text>(2R)-3-phosphoglycerate + ATP = (2R)-3-phospho-glyceroyl phosphate + ADP</text>
        <dbReference type="Rhea" id="RHEA:14801"/>
        <dbReference type="ChEBI" id="CHEBI:30616"/>
        <dbReference type="ChEBI" id="CHEBI:57604"/>
        <dbReference type="ChEBI" id="CHEBI:58272"/>
        <dbReference type="ChEBI" id="CHEBI:456216"/>
        <dbReference type="EC" id="2.7.2.3"/>
    </reaction>
</comment>
<reference evidence="16 17" key="1">
    <citation type="journal article" date="2006" name="Science">
        <title>Genome of rice cluster I archaea -- the key methane producers in the rice rhizosphere.</title>
        <authorList>
            <person name="Erkel C."/>
            <person name="Kube M."/>
            <person name="Reinhardt R."/>
            <person name="Liesack W."/>
        </authorList>
    </citation>
    <scope>NUCLEOTIDE SEQUENCE [LARGE SCALE GENOMIC DNA]</scope>
    <source>
        <strain evidence="17">DSM 22066 / NBRC 105507 / MRE50</strain>
    </source>
</reference>
<evidence type="ECO:0000256" key="9">
    <source>
        <dbReference type="ARBA" id="ARBA00022741"/>
    </source>
</evidence>